<evidence type="ECO:0000313" key="5">
    <source>
        <dbReference type="Proteomes" id="UP000064189"/>
    </source>
</evidence>
<dbReference type="SMART" id="SM00636">
    <property type="entry name" value="Glyco_18"/>
    <property type="match status" value="1"/>
</dbReference>
<dbReference type="GO" id="GO:0008061">
    <property type="term" value="F:chitin binding"/>
    <property type="evidence" value="ECO:0007669"/>
    <property type="project" value="InterPro"/>
</dbReference>
<dbReference type="EMBL" id="LNNH01000003">
    <property type="protein sequence ID" value="KWW22547.1"/>
    <property type="molecule type" value="Genomic_DNA"/>
</dbReference>
<dbReference type="AlphaFoldDB" id="A0A125QSR4"/>
<dbReference type="GO" id="GO:0012505">
    <property type="term" value="C:endomembrane system"/>
    <property type="evidence" value="ECO:0007669"/>
    <property type="project" value="TreeGrafter"/>
</dbReference>
<dbReference type="GO" id="GO:0016798">
    <property type="term" value="F:hydrolase activity, acting on glycosyl bonds"/>
    <property type="evidence" value="ECO:0007669"/>
    <property type="project" value="UniProtKB-KW"/>
</dbReference>
<dbReference type="Proteomes" id="UP000064189">
    <property type="component" value="Unassembled WGS sequence"/>
</dbReference>
<evidence type="ECO:0000259" key="2">
    <source>
        <dbReference type="PROSITE" id="PS51782"/>
    </source>
</evidence>
<dbReference type="Gene3D" id="3.10.350.10">
    <property type="entry name" value="LysM domain"/>
    <property type="match status" value="2"/>
</dbReference>
<dbReference type="Gene3D" id="3.10.50.10">
    <property type="match status" value="1"/>
</dbReference>
<dbReference type="SUPFAM" id="SSF54106">
    <property type="entry name" value="LysM domain"/>
    <property type="match status" value="2"/>
</dbReference>
<dbReference type="GO" id="GO:0005975">
    <property type="term" value="P:carbohydrate metabolic process"/>
    <property type="evidence" value="ECO:0007669"/>
    <property type="project" value="InterPro"/>
</dbReference>
<dbReference type="Pfam" id="PF00704">
    <property type="entry name" value="Glyco_hydro_18"/>
    <property type="match status" value="1"/>
</dbReference>
<dbReference type="InterPro" id="IPR011583">
    <property type="entry name" value="Chitinase_II/V-like_cat"/>
</dbReference>
<keyword evidence="5" id="KW-1185">Reference proteome</keyword>
<protein>
    <submittedName>
        <fullName evidence="4">Chitinase</fullName>
    </submittedName>
</protein>
<feature type="domain" description="LysM" evidence="2">
    <location>
        <begin position="2"/>
        <end position="45"/>
    </location>
</feature>
<dbReference type="InterPro" id="IPR017853">
    <property type="entry name" value="GH"/>
</dbReference>
<accession>A0A125QSR4</accession>
<gene>
    <name evidence="4" type="ORF">AS888_11975</name>
</gene>
<dbReference type="InterPro" id="IPR036779">
    <property type="entry name" value="LysM_dom_sf"/>
</dbReference>
<dbReference type="Pfam" id="PF01476">
    <property type="entry name" value="LysM"/>
    <property type="match status" value="2"/>
</dbReference>
<evidence type="ECO:0000313" key="4">
    <source>
        <dbReference type="EMBL" id="KWW22547.1"/>
    </source>
</evidence>
<dbReference type="GO" id="GO:0070492">
    <property type="term" value="F:oligosaccharide binding"/>
    <property type="evidence" value="ECO:0007669"/>
    <property type="project" value="TreeGrafter"/>
</dbReference>
<reference evidence="4 5" key="1">
    <citation type="submission" date="2015-11" db="EMBL/GenBank/DDBJ databases">
        <title>Genome Sequence of Bacillus simplex strain VanAntwerpen2.</title>
        <authorList>
            <person name="Couger M.B."/>
        </authorList>
    </citation>
    <scope>NUCLEOTIDE SEQUENCE [LARGE SCALE GENOMIC DNA]</scope>
    <source>
        <strain evidence="4 5">VanAntwerpen02</strain>
    </source>
</reference>
<dbReference type="SMART" id="SM00257">
    <property type="entry name" value="LysM"/>
    <property type="match status" value="2"/>
</dbReference>
<dbReference type="RefSeq" id="WP_061140297.1">
    <property type="nucleotide sequence ID" value="NZ_LNNH01000003.1"/>
</dbReference>
<keyword evidence="1" id="KW-0326">Glycosidase</keyword>
<organism evidence="4 5">
    <name type="scientific">Peribacillus simplex</name>
    <dbReference type="NCBI Taxonomy" id="1478"/>
    <lineage>
        <taxon>Bacteria</taxon>
        <taxon>Bacillati</taxon>
        <taxon>Bacillota</taxon>
        <taxon>Bacilli</taxon>
        <taxon>Bacillales</taxon>
        <taxon>Bacillaceae</taxon>
        <taxon>Peribacillus</taxon>
    </lineage>
</organism>
<dbReference type="PROSITE" id="PS51782">
    <property type="entry name" value="LYSM"/>
    <property type="match status" value="2"/>
</dbReference>
<evidence type="ECO:0000259" key="3">
    <source>
        <dbReference type="PROSITE" id="PS51910"/>
    </source>
</evidence>
<proteinExistence type="predicted"/>
<dbReference type="CDD" id="cd00118">
    <property type="entry name" value="LysM"/>
    <property type="match status" value="2"/>
</dbReference>
<keyword evidence="1" id="KW-0378">Hydrolase</keyword>
<dbReference type="InterPro" id="IPR018392">
    <property type="entry name" value="LysM"/>
</dbReference>
<comment type="caution">
    <text evidence="4">The sequence shown here is derived from an EMBL/GenBank/DDBJ whole genome shotgun (WGS) entry which is preliminary data.</text>
</comment>
<feature type="domain" description="LysM" evidence="2">
    <location>
        <begin position="53"/>
        <end position="97"/>
    </location>
</feature>
<feature type="domain" description="GH18" evidence="3">
    <location>
        <begin position="105"/>
        <end position="420"/>
    </location>
</feature>
<dbReference type="PANTHER" id="PTHR46066">
    <property type="entry name" value="CHITINASE DOMAIN-CONTAINING PROTEIN 1 FAMILY MEMBER"/>
    <property type="match status" value="1"/>
</dbReference>
<dbReference type="Gene3D" id="3.20.20.80">
    <property type="entry name" value="Glycosidases"/>
    <property type="match status" value="1"/>
</dbReference>
<dbReference type="PANTHER" id="PTHR46066:SF2">
    <property type="entry name" value="CHITINASE DOMAIN-CONTAINING PROTEIN 1"/>
    <property type="match status" value="1"/>
</dbReference>
<dbReference type="InterPro" id="IPR029070">
    <property type="entry name" value="Chitinase_insertion_sf"/>
</dbReference>
<name>A0A125QSR4_9BACI</name>
<sequence>MTIIVVEKGDSLWGIAEKNQVTPSRIMEVNGLESTALVPGLALYIPDAAVANRKYIIKSMDTLSMVARRFGTSAASIIKANPGIVANSLRVGTEILVPSPYKNQLITLGFAFPTSGGAVFETLEEHGDKLTYLAIVAYSFTREGNAYVEGDDRPLIVKCKQSGVTPLLMLRNFQNGDFDADLAGDVLASSGSRRNLINSLLNFVRQREYGGVSMDIEFIPPARRSDYVQFLKELKEELNELTLHVNVHAKTADNPDNRIVGGHDYRGIGEAADLVAIMTIDYGYPTGPPEPISPLWWMGEVLRYALTNIPEYKLQSAFPMYGYDWIIPTHETKALSAQSAQNLSIAMGAEIYFDTTAASPTYSYWREDAKHVVWYEDIRSISAKYEMIDAYELIGATYWQIGLAFPQNWAFLDQNIMIIK</sequence>
<dbReference type="InterPro" id="IPR001223">
    <property type="entry name" value="Glyco_hydro18_cat"/>
</dbReference>
<dbReference type="SUPFAM" id="SSF51445">
    <property type="entry name" value="(Trans)glycosidases"/>
    <property type="match status" value="1"/>
</dbReference>
<dbReference type="PROSITE" id="PS51910">
    <property type="entry name" value="GH18_2"/>
    <property type="match status" value="1"/>
</dbReference>
<evidence type="ECO:0000256" key="1">
    <source>
        <dbReference type="ARBA" id="ARBA00023295"/>
    </source>
</evidence>